<dbReference type="PANTHER" id="PTHR43686:SF1">
    <property type="entry name" value="AMINOTRAN_5 DOMAIN-CONTAINING PROTEIN"/>
    <property type="match status" value="1"/>
</dbReference>
<reference evidence="5" key="1">
    <citation type="submission" date="2022-01" db="UniProtKB">
        <authorList>
            <consortium name="EnsemblMetazoa"/>
        </authorList>
    </citation>
    <scope>IDENTIFICATION</scope>
</reference>
<feature type="domain" description="tRNA(Ile)-lysidine/2-thiocytidine synthase N-terminal" evidence="4">
    <location>
        <begin position="1074"/>
        <end position="1240"/>
    </location>
</feature>
<keyword evidence="6" id="KW-1185">Reference proteome</keyword>
<dbReference type="InterPro" id="IPR014729">
    <property type="entry name" value="Rossmann-like_a/b/a_fold"/>
</dbReference>
<proteinExistence type="predicted"/>
<dbReference type="InterPro" id="IPR011063">
    <property type="entry name" value="TilS/TtcA_N"/>
</dbReference>
<dbReference type="Pfam" id="PF01171">
    <property type="entry name" value="ATP_bind_3"/>
    <property type="match status" value="1"/>
</dbReference>
<dbReference type="Gene3D" id="3.40.50.620">
    <property type="entry name" value="HUPs"/>
    <property type="match status" value="1"/>
</dbReference>
<dbReference type="GO" id="GO:0016740">
    <property type="term" value="F:transferase activity"/>
    <property type="evidence" value="ECO:0007669"/>
    <property type="project" value="UniProtKB-ARBA"/>
</dbReference>
<feature type="transmembrane region" description="Helical" evidence="2">
    <location>
        <begin position="84"/>
        <end position="105"/>
    </location>
</feature>
<dbReference type="KEGG" id="clec:106664088"/>
<dbReference type="InterPro" id="IPR000192">
    <property type="entry name" value="Aminotrans_V_dom"/>
</dbReference>
<evidence type="ECO:0000313" key="5">
    <source>
        <dbReference type="EnsemblMetazoa" id="XP_014244961.1"/>
    </source>
</evidence>
<feature type="domain" description="Aminotransferase class V" evidence="3">
    <location>
        <begin position="99"/>
        <end position="465"/>
    </location>
</feature>
<evidence type="ECO:0000259" key="4">
    <source>
        <dbReference type="Pfam" id="PF01171"/>
    </source>
</evidence>
<keyword evidence="2" id="KW-0812">Transmembrane</keyword>
<dbReference type="Gene3D" id="3.40.640.10">
    <property type="entry name" value="Type I PLP-dependent aspartate aminotransferase-like (Major domain)"/>
    <property type="match status" value="1"/>
</dbReference>
<dbReference type="SUPFAM" id="SSF53383">
    <property type="entry name" value="PLP-dependent transferases"/>
    <property type="match status" value="1"/>
</dbReference>
<dbReference type="OMA" id="CACAGRY"/>
<keyword evidence="2" id="KW-1133">Transmembrane helix</keyword>
<evidence type="ECO:0000313" key="6">
    <source>
        <dbReference type="Proteomes" id="UP000494040"/>
    </source>
</evidence>
<dbReference type="EnsemblMetazoa" id="XM_014389475.2">
    <property type="protein sequence ID" value="XP_014244961.1"/>
    <property type="gene ID" value="LOC106664088"/>
</dbReference>
<evidence type="ECO:0000256" key="2">
    <source>
        <dbReference type="SAM" id="Phobius"/>
    </source>
</evidence>
<dbReference type="Proteomes" id="UP000494040">
    <property type="component" value="Unassembled WGS sequence"/>
</dbReference>
<dbReference type="InterPro" id="IPR015424">
    <property type="entry name" value="PyrdxlP-dep_Trfase"/>
</dbReference>
<evidence type="ECO:0000259" key="3">
    <source>
        <dbReference type="Pfam" id="PF00266"/>
    </source>
</evidence>
<feature type="region of interest" description="Disordered" evidence="1">
    <location>
        <begin position="741"/>
        <end position="775"/>
    </location>
</feature>
<dbReference type="GeneID" id="106664088"/>
<feature type="compositionally biased region" description="Polar residues" evidence="1">
    <location>
        <begin position="746"/>
        <end position="763"/>
    </location>
</feature>
<dbReference type="InterPro" id="IPR015421">
    <property type="entry name" value="PyrdxlP-dep_Trfase_major"/>
</dbReference>
<dbReference type="RefSeq" id="XP_014244961.1">
    <property type="nucleotide sequence ID" value="XM_014389475.2"/>
</dbReference>
<feature type="region of interest" description="Disordered" evidence="1">
    <location>
        <begin position="978"/>
        <end position="1003"/>
    </location>
</feature>
<feature type="region of interest" description="Disordered" evidence="1">
    <location>
        <begin position="916"/>
        <end position="945"/>
    </location>
</feature>
<dbReference type="PANTHER" id="PTHR43686">
    <property type="entry name" value="SULFURTRANSFERASE-RELATED"/>
    <property type="match status" value="1"/>
</dbReference>
<evidence type="ECO:0008006" key="7">
    <source>
        <dbReference type="Google" id="ProtNLM"/>
    </source>
</evidence>
<dbReference type="Gene3D" id="3.90.1150.10">
    <property type="entry name" value="Aspartate Aminotransferase, domain 1"/>
    <property type="match status" value="1"/>
</dbReference>
<feature type="compositionally biased region" description="Basic and acidic residues" evidence="1">
    <location>
        <begin position="923"/>
        <end position="944"/>
    </location>
</feature>
<protein>
    <recommendedName>
        <fullName evidence="7">tRNA 2-thiocytidine biosynthesis protein TtcA</fullName>
    </recommendedName>
</protein>
<accession>A0A8I6RJA4</accession>
<dbReference type="Pfam" id="PF00266">
    <property type="entry name" value="Aminotran_5"/>
    <property type="match status" value="1"/>
</dbReference>
<keyword evidence="2" id="KW-0472">Membrane</keyword>
<organism evidence="5 6">
    <name type="scientific">Cimex lectularius</name>
    <name type="common">Bed bug</name>
    <name type="synonym">Acanthia lectularia</name>
    <dbReference type="NCBI Taxonomy" id="79782"/>
    <lineage>
        <taxon>Eukaryota</taxon>
        <taxon>Metazoa</taxon>
        <taxon>Ecdysozoa</taxon>
        <taxon>Arthropoda</taxon>
        <taxon>Hexapoda</taxon>
        <taxon>Insecta</taxon>
        <taxon>Pterygota</taxon>
        <taxon>Neoptera</taxon>
        <taxon>Paraneoptera</taxon>
        <taxon>Hemiptera</taxon>
        <taxon>Heteroptera</taxon>
        <taxon>Panheteroptera</taxon>
        <taxon>Cimicomorpha</taxon>
        <taxon>Cimicidae</taxon>
        <taxon>Cimex</taxon>
    </lineage>
</organism>
<sequence>MAKEPRKTIDFAQDFALENREDKHASTEEETEKLVRYIDDNIIGKEQTFAGPFGRRKGKEEISVCLAALYICTFAKMGKEERSVCLAALYICTFAQIVVYCDYIASSRSLKFIEDYILQEVLPMYGNTHTTTSVTSMQSSFFREEARNILRTAVNASEDDLVLFAGNGSTSAIYRLVYSLNLPSPPVVFVGPCEHHSNLLPWKEIGSKIVRISETKEGMLDLTDLENKLAVHRNSGLHDTLIGCFSAASNITGILADDIATTIMLHQYGALAFWDYATAAPYVTLDMNPLIPGINQDAPHKDAIFFSGHKFVGGVQSPSILVAKKSLFANPVPRGCGGGSVFFVSKDDHRYLKDSELREEEGTASVVESIRAGMVVKLKQAVGVSAIMDYEDKIVKTVLSFLRKIPEIILLGSNSPVVKRIAIFSIMVRHPRGSYLHHNFVCAVLNDVFGIQARGGCACAGPYAQDLMGIDQNLASHYEEVLMEDGGLNCQHLHHKKENSGYEMLRPGFTRISLPFFMSEYEVGYVLEALKMVATEGWKLLPQYTLNPETGEWRHNTNTTLKERKWLSSIRYQDGKMCINERRISGISPCPVDYSECLKVARTTFNKARKMAKRHPLADQCNMFTDELNHLRWFMLPSEAQDLLLGHFQNVKQDVPFSPTIYSGSRQNITLLPLIKRHNSLSVPDTEALTNKDIKILRQRSESNSPARNNFSRIIQIPSRERCHSLGSALLHEFPSKHSMMPRQRLFSNSSQGDRTDSETSMTGEPELKNGPTNSLRYTPDLVYVEGITKELATELKSEIREVIAQVDDVLSESNDFENSSFNSLEKRSSIDLQKMNKRKAFALPFAVSHANNVNAQQQQSSSVITTPNSAMSSISAEKFSKYLVGFTSDVVSEMKSEFRGVVNAVGGLVSPAVEGPKSVNEQTDKCDKEVSWSRPETNGESKKVGIKSNSAENNMSHFKCQKAENYCKNFQSSHDSGINMTERDLSPSEGQEQRLKSNDDKPKNAYNLLELEIGLENITDKSKLSKNKSLNNNSGLVNKYATSPPQWHCPPKEIWRPVCAAIKEFKMIQNGDKILVCISGGKDSLSLLHTLHQYQYYARSKGINFDIGAATVDPGSTAYNPKPLKPYLLSLGIEYFYEEQNIIEQAANFRCKSVCSFCSRMKRGKLYVTARKHGYNVLALGQHLDDISESFLMSAFHNGHLRSMKAHYYVHERDLRIIRPMVYVRERTLKKFAASKHLPIIPEKCPDCFETPKERLRIKQLLAQQEVIFPKLFHSLKAAIKPLIRYRYTGQESNMISYNELDPIQH</sequence>
<feature type="compositionally biased region" description="Basic and acidic residues" evidence="1">
    <location>
        <begin position="982"/>
        <end position="1003"/>
    </location>
</feature>
<dbReference type="InterPro" id="IPR015422">
    <property type="entry name" value="PyrdxlP-dep_Trfase_small"/>
</dbReference>
<evidence type="ECO:0000256" key="1">
    <source>
        <dbReference type="SAM" id="MobiDB-lite"/>
    </source>
</evidence>
<name>A0A8I6RJA4_CIMLE</name>
<dbReference type="SUPFAM" id="SSF52402">
    <property type="entry name" value="Adenine nucleotide alpha hydrolases-like"/>
    <property type="match status" value="1"/>
</dbReference>
<dbReference type="OrthoDB" id="420046at2759"/>
<dbReference type="CDD" id="cd24138">
    <property type="entry name" value="TtcA-like"/>
    <property type="match status" value="1"/>
</dbReference>